<dbReference type="EC" id="2.3.1.-" evidence="3"/>
<dbReference type="Gene3D" id="2.160.10.10">
    <property type="entry name" value="Hexapeptide repeat proteins"/>
    <property type="match status" value="1"/>
</dbReference>
<dbReference type="SUPFAM" id="SSF51161">
    <property type="entry name" value="Trimeric LpxA-like enzymes"/>
    <property type="match status" value="1"/>
</dbReference>
<dbReference type="OrthoDB" id="9815592at2"/>
<gene>
    <name evidence="3" type="ORF">RSP_7375</name>
</gene>
<evidence type="ECO:0000256" key="1">
    <source>
        <dbReference type="ARBA" id="ARBA00007274"/>
    </source>
</evidence>
<dbReference type="AlphaFoldDB" id="Q3IV69"/>
<dbReference type="RefSeq" id="WP_011331372.1">
    <property type="nucleotide sequence ID" value="NC_007489.1"/>
</dbReference>
<dbReference type="EMBL" id="CP000146">
    <property type="protein sequence ID" value="ABA81565.1"/>
    <property type="molecule type" value="Genomic_DNA"/>
</dbReference>
<protein>
    <submittedName>
        <fullName evidence="3">Acetyltransferase (Isoleucine patch superfamily)</fullName>
        <ecNumber evidence="3">2.3.1.-</ecNumber>
    </submittedName>
</protein>
<name>Q3IV69_CERS4</name>
<dbReference type="NCBIfam" id="NF007797">
    <property type="entry name" value="PRK10502.1"/>
    <property type="match status" value="1"/>
</dbReference>
<dbReference type="CDD" id="cd05825">
    <property type="entry name" value="LbH_wcaF_like"/>
    <property type="match status" value="1"/>
</dbReference>
<dbReference type="InterPro" id="IPR001451">
    <property type="entry name" value="Hexapep"/>
</dbReference>
<dbReference type="PANTHER" id="PTHR23416">
    <property type="entry name" value="SIALIC ACID SYNTHASE-RELATED"/>
    <property type="match status" value="1"/>
</dbReference>
<evidence type="ECO:0000313" key="4">
    <source>
        <dbReference type="Proteomes" id="UP000002703"/>
    </source>
</evidence>
<dbReference type="GeneID" id="3711962"/>
<dbReference type="PhylomeDB" id="Q3IV69"/>
<keyword evidence="2 3" id="KW-0808">Transferase</keyword>
<geneLocation type="plasmid" evidence="4">
    <name>pRS241c</name>
</geneLocation>
<sequence length="184" mass="19965">MSKGQPDLSRFNNDGFERGAAKWREGLWTVVQAIFFASWLPGSAMRRSVLRLFGAYIGEGVVIKPRTRVKFPWRLRVGDNSWIGEDVWIDNLAPVIIGSNVCISQGVYLCTGSHNWSCATFDLITSAISIGDGAWVAAQSTVGPGVSIGEGAVLGLGSTATKDLEPWTINCGLPAVRLKMRSMF</sequence>
<dbReference type="PANTHER" id="PTHR23416:SF23">
    <property type="entry name" value="ACETYLTRANSFERASE C18B11.09C-RELATED"/>
    <property type="match status" value="1"/>
</dbReference>
<evidence type="ECO:0000256" key="2">
    <source>
        <dbReference type="ARBA" id="ARBA00022679"/>
    </source>
</evidence>
<dbReference type="Pfam" id="PF14602">
    <property type="entry name" value="Hexapep_2"/>
    <property type="match status" value="2"/>
</dbReference>
<keyword evidence="4" id="KW-1185">Reference proteome</keyword>
<dbReference type="EnsemblBacteria" id="ABA81565">
    <property type="protein sequence ID" value="ABA81565"/>
    <property type="gene ID" value="RSP_7375"/>
</dbReference>
<dbReference type="GO" id="GO:0008374">
    <property type="term" value="F:O-acyltransferase activity"/>
    <property type="evidence" value="ECO:0007669"/>
    <property type="project" value="TreeGrafter"/>
</dbReference>
<dbReference type="GO" id="GO:0005829">
    <property type="term" value="C:cytosol"/>
    <property type="evidence" value="ECO:0007669"/>
    <property type="project" value="TreeGrafter"/>
</dbReference>
<organism evidence="3 4">
    <name type="scientific">Cereibacter sphaeroides (strain ATCC 17023 / DSM 158 / JCM 6121 / CCUG 31486 / LMG 2827 / NBRC 12203 / NCIMB 8253 / ATH 2.4.1.)</name>
    <name type="common">Rhodobacter sphaeroides</name>
    <dbReference type="NCBI Taxonomy" id="272943"/>
    <lineage>
        <taxon>Bacteria</taxon>
        <taxon>Pseudomonadati</taxon>
        <taxon>Pseudomonadota</taxon>
        <taxon>Alphaproteobacteria</taxon>
        <taxon>Rhodobacterales</taxon>
        <taxon>Paracoccaceae</taxon>
        <taxon>Cereibacter</taxon>
    </lineage>
</organism>
<keyword evidence="3" id="KW-0614">Plasmid</keyword>
<dbReference type="InterPro" id="IPR051159">
    <property type="entry name" value="Hexapeptide_acetyltransf"/>
</dbReference>
<keyword evidence="3" id="KW-0012">Acyltransferase</keyword>
<accession>Q3IV69</accession>
<evidence type="ECO:0000313" key="3">
    <source>
        <dbReference type="EMBL" id="ABA81565.1"/>
    </source>
</evidence>
<dbReference type="Proteomes" id="UP000002703">
    <property type="component" value="Plasmid C"/>
</dbReference>
<comment type="similarity">
    <text evidence="1">Belongs to the transferase hexapeptide repeat family.</text>
</comment>
<proteinExistence type="inferred from homology"/>
<reference evidence="4" key="1">
    <citation type="submission" date="2005-09" db="EMBL/GenBank/DDBJ databases">
        <title>Complete sequence of plasmid C of Rhodobacter sphaeroides 2.4.1.</title>
        <authorList>
            <person name="Copeland A."/>
            <person name="Lucas S."/>
            <person name="Lapidus A."/>
            <person name="Barry K."/>
            <person name="Detter J.C."/>
            <person name="Glavina T."/>
            <person name="Hammon N."/>
            <person name="Israni S."/>
            <person name="Pitluck S."/>
            <person name="Richardson P."/>
            <person name="Mackenzie C."/>
            <person name="Choudhary M."/>
            <person name="Larimer F."/>
            <person name="Hauser L.J."/>
            <person name="Land M."/>
            <person name="Donohue T.J."/>
            <person name="Kaplan S."/>
        </authorList>
    </citation>
    <scope>NUCLEOTIDE SEQUENCE [LARGE SCALE GENOMIC DNA]</scope>
    <source>
        <strain evidence="4">ATCC 17023 / DSM 158 / JCM 6121 / CCUG 31486 / LMG 2827 / NBRC 12203 / NCIMB 8253 / ATH 2.4.1.</strain>
        <plasmid evidence="4">pRS241c</plasmid>
    </source>
</reference>
<dbReference type="InterPro" id="IPR011004">
    <property type="entry name" value="Trimer_LpxA-like_sf"/>
</dbReference>
<dbReference type="KEGG" id="rsp:RSP_7375"/>